<reference evidence="3 4" key="1">
    <citation type="journal article" date="2019" name="Nat. Med.">
        <title>A library of human gut bacterial isolates paired with longitudinal multiomics data enables mechanistic microbiome research.</title>
        <authorList>
            <person name="Poyet M."/>
            <person name="Groussin M."/>
            <person name="Gibbons S.M."/>
            <person name="Avila-Pacheco J."/>
            <person name="Jiang X."/>
            <person name="Kearney S.M."/>
            <person name="Perrotta A.R."/>
            <person name="Berdy B."/>
            <person name="Zhao S."/>
            <person name="Lieberman T.D."/>
            <person name="Swanson P.K."/>
            <person name="Smith M."/>
            <person name="Roesemann S."/>
            <person name="Alexander J.E."/>
            <person name="Rich S.A."/>
            <person name="Livny J."/>
            <person name="Vlamakis H."/>
            <person name="Clish C."/>
            <person name="Bullock K."/>
            <person name="Deik A."/>
            <person name="Scott J."/>
            <person name="Pierce K.A."/>
            <person name="Xavier R.J."/>
            <person name="Alm E.J."/>
        </authorList>
    </citation>
    <scope>NUCLEOTIDE SEQUENCE [LARGE SCALE GENOMIC DNA]</scope>
    <source>
        <strain evidence="3 4">BIOML-A134</strain>
    </source>
</reference>
<dbReference type="InterPro" id="IPR027823">
    <property type="entry name" value="DUF4468"/>
</dbReference>
<evidence type="ECO:0000256" key="1">
    <source>
        <dbReference type="SAM" id="SignalP"/>
    </source>
</evidence>
<name>A0A5M5ELE7_BACOV</name>
<protein>
    <submittedName>
        <fullName evidence="3">DUF4468 domain-containing protein</fullName>
    </submittedName>
</protein>
<dbReference type="Pfam" id="PF14730">
    <property type="entry name" value="DUF4468"/>
    <property type="match status" value="1"/>
</dbReference>
<dbReference type="AlphaFoldDB" id="A0A5M5ELE7"/>
<gene>
    <name evidence="3" type="ORF">F3D66_00735</name>
</gene>
<sequence length="214" mass="24489">MKRHTLFIAVIATISCNVTAQNSDLQKWANKVNNQKVYSGPNKVETGLANHKLDQDAICGYLPIKDGKVYYSDVIQSNGTADQLYTSARSWTAKNFVNAQNVIQMDDPTSHKMIIKASCPVSKDGQFFYYTLTIQTKDGRYRYELSDFLMQGFKAGLVPKVFKEPFEIYFKNYDCEKTIHKKELTVIKRNIEISIIESLRAAMLNTRSDTNDDW</sequence>
<keyword evidence="1" id="KW-0732">Signal</keyword>
<comment type="caution">
    <text evidence="3">The sequence shown here is derived from an EMBL/GenBank/DDBJ whole genome shotgun (WGS) entry which is preliminary data.</text>
</comment>
<dbReference type="EMBL" id="VWKB01000001">
    <property type="protein sequence ID" value="KAA4104781.1"/>
    <property type="molecule type" value="Genomic_DNA"/>
</dbReference>
<proteinExistence type="predicted"/>
<evidence type="ECO:0000259" key="2">
    <source>
        <dbReference type="Pfam" id="PF14730"/>
    </source>
</evidence>
<dbReference type="Gene3D" id="3.30.530.80">
    <property type="match status" value="1"/>
</dbReference>
<feature type="signal peptide" evidence="1">
    <location>
        <begin position="1"/>
        <end position="20"/>
    </location>
</feature>
<dbReference type="RefSeq" id="WP_149943901.1">
    <property type="nucleotide sequence ID" value="NZ_JANUKI010000001.1"/>
</dbReference>
<dbReference type="Proteomes" id="UP000473905">
    <property type="component" value="Unassembled WGS sequence"/>
</dbReference>
<feature type="chain" id="PRO_5030133106" evidence="1">
    <location>
        <begin position="21"/>
        <end position="214"/>
    </location>
</feature>
<feature type="domain" description="DUF4468" evidence="2">
    <location>
        <begin position="70"/>
        <end position="148"/>
    </location>
</feature>
<evidence type="ECO:0000313" key="3">
    <source>
        <dbReference type="EMBL" id="KAA4104781.1"/>
    </source>
</evidence>
<accession>A0A5M5ELE7</accession>
<keyword evidence="4" id="KW-1185">Reference proteome</keyword>
<organism evidence="3 4">
    <name type="scientific">Bacteroides ovatus</name>
    <dbReference type="NCBI Taxonomy" id="28116"/>
    <lineage>
        <taxon>Bacteria</taxon>
        <taxon>Pseudomonadati</taxon>
        <taxon>Bacteroidota</taxon>
        <taxon>Bacteroidia</taxon>
        <taxon>Bacteroidales</taxon>
        <taxon>Bacteroidaceae</taxon>
        <taxon>Bacteroides</taxon>
    </lineage>
</organism>
<dbReference type="PROSITE" id="PS51257">
    <property type="entry name" value="PROKAR_LIPOPROTEIN"/>
    <property type="match status" value="1"/>
</dbReference>
<evidence type="ECO:0000313" key="4">
    <source>
        <dbReference type="Proteomes" id="UP000473905"/>
    </source>
</evidence>